<dbReference type="SUPFAM" id="SSF52402">
    <property type="entry name" value="Adenine nucleotide alpha hydrolases-like"/>
    <property type="match status" value="1"/>
</dbReference>
<feature type="compositionally biased region" description="Basic and acidic residues" evidence="4">
    <location>
        <begin position="537"/>
        <end position="547"/>
    </location>
</feature>
<dbReference type="InterPro" id="IPR004511">
    <property type="entry name" value="PAPS/APS_Rdtase"/>
</dbReference>
<keyword evidence="2" id="KW-0560">Oxidoreductase</keyword>
<evidence type="ECO:0000313" key="7">
    <source>
        <dbReference type="EMBL" id="CAE4646173.1"/>
    </source>
</evidence>
<dbReference type="HAMAP" id="MF_00063">
    <property type="entry name" value="CysH"/>
    <property type="match status" value="1"/>
</dbReference>
<dbReference type="NCBIfam" id="NF002537">
    <property type="entry name" value="PRK02090.1"/>
    <property type="match status" value="1"/>
</dbReference>
<dbReference type="Gene3D" id="3.40.30.10">
    <property type="entry name" value="Glutaredoxin"/>
    <property type="match status" value="1"/>
</dbReference>
<proteinExistence type="inferred from homology"/>
<evidence type="ECO:0000256" key="4">
    <source>
        <dbReference type="SAM" id="MobiDB-lite"/>
    </source>
</evidence>
<dbReference type="GO" id="GO:0019379">
    <property type="term" value="P:sulfate assimilation, phosphoadenylyl sulfate reduction by phosphoadenylyl-sulfate reductase (thioredoxin)"/>
    <property type="evidence" value="ECO:0007669"/>
    <property type="project" value="InterPro"/>
</dbReference>
<feature type="region of interest" description="Disordered" evidence="4">
    <location>
        <begin position="281"/>
        <end position="311"/>
    </location>
</feature>
<feature type="region of interest" description="Disordered" evidence="4">
    <location>
        <begin position="49"/>
        <end position="68"/>
    </location>
</feature>
<comment type="similarity">
    <text evidence="1">Belongs to the PAPS reductase family. CysH subfamily.</text>
</comment>
<dbReference type="GO" id="GO:0004604">
    <property type="term" value="F:phosphoadenylyl-sulfate reductase (thioredoxin) activity"/>
    <property type="evidence" value="ECO:0007669"/>
    <property type="project" value="InterPro"/>
</dbReference>
<keyword evidence="5" id="KW-0812">Transmembrane</keyword>
<dbReference type="AlphaFoldDB" id="A0A7S4SJL9"/>
<gene>
    <name evidence="7" type="ORF">DBRI00130_LOCUS35503</name>
</gene>
<dbReference type="GO" id="GO:0005737">
    <property type="term" value="C:cytoplasm"/>
    <property type="evidence" value="ECO:0007669"/>
    <property type="project" value="TreeGrafter"/>
</dbReference>
<dbReference type="InterPro" id="IPR036249">
    <property type="entry name" value="Thioredoxin-like_sf"/>
</dbReference>
<organism evidence="7">
    <name type="scientific">Ditylum brightwellii</name>
    <dbReference type="NCBI Taxonomy" id="49249"/>
    <lineage>
        <taxon>Eukaryota</taxon>
        <taxon>Sar</taxon>
        <taxon>Stramenopiles</taxon>
        <taxon>Ochrophyta</taxon>
        <taxon>Bacillariophyta</taxon>
        <taxon>Mediophyceae</taxon>
        <taxon>Lithodesmiophycidae</taxon>
        <taxon>Lithodesmiales</taxon>
        <taxon>Lithodesmiaceae</taxon>
        <taxon>Ditylum</taxon>
    </lineage>
</organism>
<dbReference type="Gene3D" id="3.40.50.620">
    <property type="entry name" value="HUPs"/>
    <property type="match status" value="1"/>
</dbReference>
<reference evidence="7" key="1">
    <citation type="submission" date="2021-01" db="EMBL/GenBank/DDBJ databases">
        <authorList>
            <person name="Corre E."/>
            <person name="Pelletier E."/>
            <person name="Niang G."/>
            <person name="Scheremetjew M."/>
            <person name="Finn R."/>
            <person name="Kale V."/>
            <person name="Holt S."/>
            <person name="Cochrane G."/>
            <person name="Meng A."/>
            <person name="Brown T."/>
            <person name="Cohen L."/>
        </authorList>
    </citation>
    <scope>NUCLEOTIDE SEQUENCE</scope>
    <source>
        <strain evidence="7">GSO104</strain>
    </source>
</reference>
<dbReference type="SUPFAM" id="SSF52833">
    <property type="entry name" value="Thioredoxin-like"/>
    <property type="match status" value="1"/>
</dbReference>
<accession>A0A7S4SJL9</accession>
<dbReference type="CDD" id="cd23945">
    <property type="entry name" value="PAPS_reductase"/>
    <property type="match status" value="1"/>
</dbReference>
<keyword evidence="5" id="KW-0472">Membrane</keyword>
<feature type="region of interest" description="Disordered" evidence="4">
    <location>
        <begin position="521"/>
        <end position="556"/>
    </location>
</feature>
<dbReference type="EMBL" id="HBNS01045930">
    <property type="protein sequence ID" value="CAE4646173.1"/>
    <property type="molecule type" value="Transcribed_RNA"/>
</dbReference>
<feature type="compositionally biased region" description="Polar residues" evidence="4">
    <location>
        <begin position="283"/>
        <end position="308"/>
    </location>
</feature>
<feature type="compositionally biased region" description="Polar residues" evidence="4">
    <location>
        <begin position="521"/>
        <end position="536"/>
    </location>
</feature>
<keyword evidence="5" id="KW-1133">Transmembrane helix</keyword>
<dbReference type="PROSITE" id="PS51354">
    <property type="entry name" value="GLUTAREDOXIN_2"/>
    <property type="match status" value="1"/>
</dbReference>
<dbReference type="NCBIfam" id="TIGR00434">
    <property type="entry name" value="cysH"/>
    <property type="match status" value="1"/>
</dbReference>
<evidence type="ECO:0000256" key="2">
    <source>
        <dbReference type="ARBA" id="ARBA00023002"/>
    </source>
</evidence>
<dbReference type="Pfam" id="PF01507">
    <property type="entry name" value="PAPS_reduct"/>
    <property type="match status" value="1"/>
</dbReference>
<feature type="transmembrane region" description="Helical" evidence="5">
    <location>
        <begin position="12"/>
        <end position="31"/>
    </location>
</feature>
<evidence type="ECO:0000256" key="3">
    <source>
        <dbReference type="ARBA" id="ARBA00024327"/>
    </source>
</evidence>
<dbReference type="InterPro" id="IPR002500">
    <property type="entry name" value="PAPS_reduct_dom"/>
</dbReference>
<dbReference type="InterPro" id="IPR014729">
    <property type="entry name" value="Rossmann-like_a/b/a_fold"/>
</dbReference>
<protein>
    <recommendedName>
        <fullName evidence="6">Phosphoadenosine phosphosulphate reductase domain-containing protein</fullName>
    </recommendedName>
</protein>
<sequence length="556" mass="62002">MDDIQRSSLDAAVAGGAVVGALLVIAMQRIARLQAKNFTGEAHVPKLVEENSNSCGSSDDDSISSDERNQECDLRKLDMDLLNATVLSEKEASAEECVRWALEEFGEKLVMSTSFGMQSAVLLHMATKVAPNIPVIWIDTGYLHKETYYFAEHLTRRLSLNLKVYQSDVSAARMEALHGQLWDRNDEDSHRAYGVLRKVEPMARALRELGAHAMISGVRGAQTKHRAGLKRITLNSAQKHYRIHPLLHWTQEDVENYLAKHNLPYHPLKRKGYVSIGDKHSTKPLTMSPNTSTKSEASNRNTRFNGKQQECGLHTEKSNVAELNAVLSSLSSISLSRLGQQDGRKNTPHGTNEGIEIYGRANCRFCKAAKRVLDAKKLPYIWYTLQRYDQKKHIFEPPQCDESNSCVTSDIVEHRFESAAPGLPPFETVPQIFQNGEYVGGFTELCSKLDVPKIVMDAAILDIGGDANIKKHNAHSWSGNSANRRVSASALTEDFFNGLPHNTKLTAQKLSHSAPMRTASMPLSQLYTQPKSNPTRNKAEEKIRDPTSQEEEKDNA</sequence>
<evidence type="ECO:0000259" key="6">
    <source>
        <dbReference type="Pfam" id="PF01507"/>
    </source>
</evidence>
<evidence type="ECO:0000256" key="5">
    <source>
        <dbReference type="SAM" id="Phobius"/>
    </source>
</evidence>
<comment type="pathway">
    <text evidence="3">Sulfur metabolism; hydrogen sulfide biosynthesis; sulfite from sulfate.</text>
</comment>
<feature type="domain" description="Phosphoadenosine phosphosulphate reductase" evidence="6">
    <location>
        <begin position="108"/>
        <end position="284"/>
    </location>
</feature>
<dbReference type="PANTHER" id="PTHR46509:SF1">
    <property type="entry name" value="PHOSPHOADENOSINE PHOSPHOSULFATE REDUCTASE"/>
    <property type="match status" value="1"/>
</dbReference>
<evidence type="ECO:0000256" key="1">
    <source>
        <dbReference type="ARBA" id="ARBA00009732"/>
    </source>
</evidence>
<name>A0A7S4SJL9_9STRA</name>
<dbReference type="PANTHER" id="PTHR46509">
    <property type="entry name" value="PHOSPHOADENOSINE PHOSPHOSULFATE REDUCTASE"/>
    <property type="match status" value="1"/>
</dbReference>